<feature type="transmembrane region" description="Helical" evidence="1">
    <location>
        <begin position="94"/>
        <end position="114"/>
    </location>
</feature>
<keyword evidence="3" id="KW-1185">Reference proteome</keyword>
<keyword evidence="1" id="KW-0812">Transmembrane</keyword>
<evidence type="ECO:0000256" key="1">
    <source>
        <dbReference type="SAM" id="Phobius"/>
    </source>
</evidence>
<proteinExistence type="predicted"/>
<accession>A0ABR1N3Z3</accession>
<gene>
    <name evidence="2" type="ORF">JOL62DRAFT_578033</name>
</gene>
<evidence type="ECO:0000313" key="3">
    <source>
        <dbReference type="Proteomes" id="UP001367316"/>
    </source>
</evidence>
<reference evidence="2 3" key="1">
    <citation type="submission" date="2024-04" db="EMBL/GenBank/DDBJ databases">
        <title>Phyllosticta paracitricarpa is synonymous to the EU quarantine fungus P. citricarpa based on phylogenomic analyses.</title>
        <authorList>
            <consortium name="Lawrence Berkeley National Laboratory"/>
            <person name="Van ingen-buijs V.A."/>
            <person name="Van westerhoven A.C."/>
            <person name="Haridas S."/>
            <person name="Skiadas P."/>
            <person name="Martin F."/>
            <person name="Groenewald J.Z."/>
            <person name="Crous P.W."/>
            <person name="Seidl M.F."/>
        </authorList>
    </citation>
    <scope>NUCLEOTIDE SEQUENCE [LARGE SCALE GENOMIC DNA]</scope>
    <source>
        <strain evidence="2 3">CBS 141358</strain>
    </source>
</reference>
<keyword evidence="1" id="KW-0472">Membrane</keyword>
<organism evidence="2 3">
    <name type="scientific">Phyllosticta paracitricarpa</name>
    <dbReference type="NCBI Taxonomy" id="2016321"/>
    <lineage>
        <taxon>Eukaryota</taxon>
        <taxon>Fungi</taxon>
        <taxon>Dikarya</taxon>
        <taxon>Ascomycota</taxon>
        <taxon>Pezizomycotina</taxon>
        <taxon>Dothideomycetes</taxon>
        <taxon>Dothideomycetes incertae sedis</taxon>
        <taxon>Botryosphaeriales</taxon>
        <taxon>Phyllostictaceae</taxon>
        <taxon>Phyllosticta</taxon>
    </lineage>
</organism>
<protein>
    <submittedName>
        <fullName evidence="2">Uncharacterized protein</fullName>
    </submittedName>
</protein>
<dbReference type="EMBL" id="JBBPBF010000022">
    <property type="protein sequence ID" value="KAK7609584.1"/>
    <property type="molecule type" value="Genomic_DNA"/>
</dbReference>
<feature type="transmembrane region" description="Helical" evidence="1">
    <location>
        <begin position="51"/>
        <end position="73"/>
    </location>
</feature>
<evidence type="ECO:0000313" key="2">
    <source>
        <dbReference type="EMBL" id="KAK7609584.1"/>
    </source>
</evidence>
<sequence>MREKSTPSHHHKSITTTTCKRQLSQVPAADADALSVYFCMYKLTLWIRDLVILRVSSLRLFFLSLLVTHVSFFKSSCTIDSSSSRCRTEQRRQAGWELVGASNIFIIIIIIIIIEQINLIAISTI</sequence>
<keyword evidence="1" id="KW-1133">Transmembrane helix</keyword>
<dbReference type="Proteomes" id="UP001367316">
    <property type="component" value="Unassembled WGS sequence"/>
</dbReference>
<comment type="caution">
    <text evidence="2">The sequence shown here is derived from an EMBL/GenBank/DDBJ whole genome shotgun (WGS) entry which is preliminary data.</text>
</comment>
<name>A0ABR1N3Z3_9PEZI</name>